<keyword evidence="1" id="KW-0175">Coiled coil</keyword>
<gene>
    <name evidence="3" type="ORF">LSH36_161g13000</name>
</gene>
<feature type="compositionally biased region" description="Basic and acidic residues" evidence="2">
    <location>
        <begin position="248"/>
        <end position="265"/>
    </location>
</feature>
<evidence type="ECO:0000256" key="1">
    <source>
        <dbReference type="SAM" id="Coils"/>
    </source>
</evidence>
<reference evidence="3" key="1">
    <citation type="journal article" date="2023" name="Mol. Biol. Evol.">
        <title>Third-Generation Sequencing Reveals the Adaptive Role of the Epigenome in Three Deep-Sea Polychaetes.</title>
        <authorList>
            <person name="Perez M."/>
            <person name="Aroh O."/>
            <person name="Sun Y."/>
            <person name="Lan Y."/>
            <person name="Juniper S.K."/>
            <person name="Young C.R."/>
            <person name="Angers B."/>
            <person name="Qian P.Y."/>
        </authorList>
    </citation>
    <scope>NUCLEOTIDE SEQUENCE</scope>
    <source>
        <strain evidence="3">P08H-3</strain>
    </source>
</reference>
<protein>
    <submittedName>
        <fullName evidence="3">Uncharacterized protein</fullName>
    </submittedName>
</protein>
<sequence>MDIIQKKIIRRKAPCIAQNVIFGESLAAAAIRQGILTRDKATDIMYDESNRERVVNFLRSLEDLPGPKLAFEKLCYFLEHQGYSYLCDELWVELICAKGRLTIDPEVYAEAKIMVRERLEKKSFLNESDLEELALFLATRYQVAKETFRRQATRYSRQVALDKVVMERDIRELCSQIDVCMATSPESSTSLDHENCGQSKVDTKYCDTFSATRASPTVDDDMPKLTNWVQSLKSKLHHLTNAYVSRVMDSEHKSETEESPTRDSELTLDVHLPSDSGDDGDTIDAAFYDQIADRQMKERSQRHRVKKNRPSCVRLPRRVDRKSTSEAPADGCEFDVERDILAKYKTKKKRKAVNSHNEAIGSGRQRMTKGGRRVRGNIIDGCKNVDRIKFNLTKEEQEKTERDIQRDIEELRKQKVVLRSRSHPDSTTSTEKLFWQKKAESMRKSRAVGYYYFLSEFKRKRCSACAVAPDVPTPSCAWNCTPKHGTNVKLPLNLYPNRNAESQRPDDADCPGAVIQPGMIRKRCLACAYANQDVTGFYDAVVAPDGSKHFEYPRLEGISNNNRLLRTQ</sequence>
<feature type="coiled-coil region" evidence="1">
    <location>
        <begin position="394"/>
        <end position="421"/>
    </location>
</feature>
<comment type="caution">
    <text evidence="3">The sequence shown here is derived from an EMBL/GenBank/DDBJ whole genome shotgun (WGS) entry which is preliminary data.</text>
</comment>
<dbReference type="InterPro" id="IPR011029">
    <property type="entry name" value="DEATH-like_dom_sf"/>
</dbReference>
<dbReference type="AlphaFoldDB" id="A0AAD9JVF0"/>
<dbReference type="EMBL" id="JAODUP010000161">
    <property type="protein sequence ID" value="KAK2158970.1"/>
    <property type="molecule type" value="Genomic_DNA"/>
</dbReference>
<keyword evidence="4" id="KW-1185">Reference proteome</keyword>
<name>A0AAD9JVF0_9ANNE</name>
<evidence type="ECO:0000256" key="2">
    <source>
        <dbReference type="SAM" id="MobiDB-lite"/>
    </source>
</evidence>
<evidence type="ECO:0000313" key="3">
    <source>
        <dbReference type="EMBL" id="KAK2158970.1"/>
    </source>
</evidence>
<dbReference type="Proteomes" id="UP001208570">
    <property type="component" value="Unassembled WGS sequence"/>
</dbReference>
<dbReference type="SUPFAM" id="SSF47986">
    <property type="entry name" value="DEATH domain"/>
    <property type="match status" value="1"/>
</dbReference>
<evidence type="ECO:0000313" key="4">
    <source>
        <dbReference type="Proteomes" id="UP001208570"/>
    </source>
</evidence>
<organism evidence="3 4">
    <name type="scientific">Paralvinella palmiformis</name>
    <dbReference type="NCBI Taxonomy" id="53620"/>
    <lineage>
        <taxon>Eukaryota</taxon>
        <taxon>Metazoa</taxon>
        <taxon>Spiralia</taxon>
        <taxon>Lophotrochozoa</taxon>
        <taxon>Annelida</taxon>
        <taxon>Polychaeta</taxon>
        <taxon>Sedentaria</taxon>
        <taxon>Canalipalpata</taxon>
        <taxon>Terebellida</taxon>
        <taxon>Terebelliformia</taxon>
        <taxon>Alvinellidae</taxon>
        <taxon>Paralvinella</taxon>
    </lineage>
</organism>
<proteinExistence type="predicted"/>
<feature type="region of interest" description="Disordered" evidence="2">
    <location>
        <begin position="247"/>
        <end position="283"/>
    </location>
</feature>
<dbReference type="Gene3D" id="1.10.533.10">
    <property type="entry name" value="Death Domain, Fas"/>
    <property type="match status" value="1"/>
</dbReference>
<accession>A0AAD9JVF0</accession>